<evidence type="ECO:0000256" key="1">
    <source>
        <dbReference type="SAM" id="SignalP"/>
    </source>
</evidence>
<accession>A0ABX9XMT7</accession>
<evidence type="ECO:0000313" key="3">
    <source>
        <dbReference type="Proteomes" id="UP000275199"/>
    </source>
</evidence>
<organism evidence="2 3">
    <name type="scientific">Pseudomonas neustonica</name>
    <dbReference type="NCBI Taxonomy" id="2487346"/>
    <lineage>
        <taxon>Bacteria</taxon>
        <taxon>Pseudomonadati</taxon>
        <taxon>Pseudomonadota</taxon>
        <taxon>Gammaproteobacteria</taxon>
        <taxon>Pseudomonadales</taxon>
        <taxon>Pseudomonadaceae</taxon>
        <taxon>Pseudomonas</taxon>
    </lineage>
</organism>
<reference evidence="2 3" key="1">
    <citation type="submission" date="2018-11" db="EMBL/GenBank/DDBJ databases">
        <authorList>
            <person name="Jang G.I."/>
            <person name="Hwang C.Y."/>
        </authorList>
    </citation>
    <scope>NUCLEOTIDE SEQUENCE [LARGE SCALE GENOMIC DNA]</scope>
    <source>
        <strain evidence="2 3">SSM26</strain>
    </source>
</reference>
<keyword evidence="3" id="KW-1185">Reference proteome</keyword>
<dbReference type="RefSeq" id="WP_123887684.1">
    <property type="nucleotide sequence ID" value="NZ_RKKU01000001.1"/>
</dbReference>
<sequence>MSELKIALNGVVVLLAAGLPLTTWAADSRDVQDAFWSVQTSVYTVHYSPDPDHNNHQQLICLERHLPDATLWGAATFKHSFGERANYVYYGKRFALGQSAFHLKLTGGLLEGYKGEYRDKIPLNRFGVAPVIIPSLEATYGRVSSDVVLLGAAAAMVTVSFKL</sequence>
<gene>
    <name evidence="2" type="ORF">EF096_00700</name>
</gene>
<feature type="chain" id="PRO_5046287587" evidence="1">
    <location>
        <begin position="26"/>
        <end position="163"/>
    </location>
</feature>
<evidence type="ECO:0000313" key="2">
    <source>
        <dbReference type="EMBL" id="ROZ88250.1"/>
    </source>
</evidence>
<comment type="caution">
    <text evidence="2">The sequence shown here is derived from an EMBL/GenBank/DDBJ whole genome shotgun (WGS) entry which is preliminary data.</text>
</comment>
<feature type="signal peptide" evidence="1">
    <location>
        <begin position="1"/>
        <end position="25"/>
    </location>
</feature>
<proteinExistence type="predicted"/>
<dbReference type="Proteomes" id="UP000275199">
    <property type="component" value="Unassembled WGS sequence"/>
</dbReference>
<name>A0ABX9XMT7_9PSED</name>
<protein>
    <submittedName>
        <fullName evidence="2">Sn-glycerol-3-phosphate transporter</fullName>
    </submittedName>
</protein>
<keyword evidence="1" id="KW-0732">Signal</keyword>
<dbReference type="EMBL" id="RKKU01000001">
    <property type="protein sequence ID" value="ROZ88250.1"/>
    <property type="molecule type" value="Genomic_DNA"/>
</dbReference>